<dbReference type="Proteomes" id="UP000701853">
    <property type="component" value="Chromosome 10"/>
</dbReference>
<dbReference type="AlphaFoldDB" id="A0A8J5YMZ7"/>
<gene>
    <name evidence="1" type="ORF">CXB51_026619</name>
</gene>
<evidence type="ECO:0000313" key="1">
    <source>
        <dbReference type="EMBL" id="KAG8481741.1"/>
    </source>
</evidence>
<organism evidence="1 2">
    <name type="scientific">Gossypium anomalum</name>
    <dbReference type="NCBI Taxonomy" id="47600"/>
    <lineage>
        <taxon>Eukaryota</taxon>
        <taxon>Viridiplantae</taxon>
        <taxon>Streptophyta</taxon>
        <taxon>Embryophyta</taxon>
        <taxon>Tracheophyta</taxon>
        <taxon>Spermatophyta</taxon>
        <taxon>Magnoliopsida</taxon>
        <taxon>eudicotyledons</taxon>
        <taxon>Gunneridae</taxon>
        <taxon>Pentapetalae</taxon>
        <taxon>rosids</taxon>
        <taxon>malvids</taxon>
        <taxon>Malvales</taxon>
        <taxon>Malvaceae</taxon>
        <taxon>Malvoideae</taxon>
        <taxon>Gossypium</taxon>
    </lineage>
</organism>
<protein>
    <recommendedName>
        <fullName evidence="3">Gag-pol polyprotein</fullName>
    </recommendedName>
</protein>
<comment type="caution">
    <text evidence="1">The sequence shown here is derived from an EMBL/GenBank/DDBJ whole genome shotgun (WGS) entry which is preliminary data.</text>
</comment>
<accession>A0A8J5YMZ7</accession>
<evidence type="ECO:0000313" key="2">
    <source>
        <dbReference type="Proteomes" id="UP000701853"/>
    </source>
</evidence>
<keyword evidence="2" id="KW-1185">Reference proteome</keyword>
<evidence type="ECO:0008006" key="3">
    <source>
        <dbReference type="Google" id="ProtNLM"/>
    </source>
</evidence>
<dbReference type="EMBL" id="JAHUZN010000010">
    <property type="protein sequence ID" value="KAG8481741.1"/>
    <property type="molecule type" value="Genomic_DNA"/>
</dbReference>
<name>A0A8J5YMZ7_9ROSI</name>
<sequence length="173" mass="20022">MEGSSITHPSILDNGNYPYWKARMKVYKSVDEKDFALGEEYSNSKLVRKVLRSLSEKFFTKVTTIEEARYPNILKIDELIGSLQTFELNRDDCKNVKPKGERSIALQKKKKVLFASWSDDDTSSNSEFDEEQVNNFAAFTLSVRSGFEFETDDDFGRGFEKEFLNTYKTMQSK</sequence>
<proteinExistence type="predicted"/>
<reference evidence="1 2" key="1">
    <citation type="journal article" date="2021" name="bioRxiv">
        <title>The Gossypium anomalum genome as a resource for cotton improvement and evolutionary analysis of hybrid incompatibility.</title>
        <authorList>
            <person name="Grover C.E."/>
            <person name="Yuan D."/>
            <person name="Arick M.A."/>
            <person name="Miller E.R."/>
            <person name="Hu G."/>
            <person name="Peterson D.G."/>
            <person name="Wendel J.F."/>
            <person name="Udall J.A."/>
        </authorList>
    </citation>
    <scope>NUCLEOTIDE SEQUENCE [LARGE SCALE GENOMIC DNA]</scope>
    <source>
        <strain evidence="1">JFW-Udall</strain>
        <tissue evidence="1">Leaf</tissue>
    </source>
</reference>